<evidence type="ECO:0000256" key="6">
    <source>
        <dbReference type="ARBA" id="ARBA00022989"/>
    </source>
</evidence>
<dbReference type="OMA" id="GRVRHCA"/>
<dbReference type="KEGG" id="acan:ACA1_095060"/>
<dbReference type="PANTHER" id="PTHR11153">
    <property type="entry name" value="SIDEROFLEXIN"/>
    <property type="match status" value="1"/>
</dbReference>
<evidence type="ECO:0000256" key="8">
    <source>
        <dbReference type="ARBA" id="ARBA00023136"/>
    </source>
</evidence>
<keyword evidence="3" id="KW-0813">Transport</keyword>
<feature type="transmembrane region" description="Helical" evidence="9">
    <location>
        <begin position="152"/>
        <end position="171"/>
    </location>
</feature>
<evidence type="ECO:0000256" key="3">
    <source>
        <dbReference type="ARBA" id="ARBA00022448"/>
    </source>
</evidence>
<dbReference type="PANTHER" id="PTHR11153:SF6">
    <property type="entry name" value="SIDEROFLEXIN-5"/>
    <property type="match status" value="1"/>
</dbReference>
<accession>L8GL14</accession>
<dbReference type="GO" id="GO:1990542">
    <property type="term" value="P:mitochondrial transmembrane transport"/>
    <property type="evidence" value="ECO:0007669"/>
    <property type="project" value="TreeGrafter"/>
</dbReference>
<evidence type="ECO:0000256" key="9">
    <source>
        <dbReference type="RuleBase" id="RU362000"/>
    </source>
</evidence>
<feature type="transmembrane region" description="Helical" evidence="9">
    <location>
        <begin position="254"/>
        <end position="273"/>
    </location>
</feature>
<keyword evidence="6 9" id="KW-1133">Transmembrane helix</keyword>
<protein>
    <recommendedName>
        <fullName evidence="9">Sidoreflexin</fullName>
    </recommendedName>
</protein>
<evidence type="ECO:0000256" key="7">
    <source>
        <dbReference type="ARBA" id="ARBA00023128"/>
    </source>
</evidence>
<name>L8GL14_ACACF</name>
<keyword evidence="11" id="KW-1185">Reference proteome</keyword>
<keyword evidence="8 9" id="KW-0472">Membrane</keyword>
<dbReference type="GO" id="GO:0015075">
    <property type="term" value="F:monoatomic ion transmembrane transporter activity"/>
    <property type="evidence" value="ECO:0007669"/>
    <property type="project" value="InterPro"/>
</dbReference>
<dbReference type="VEuPathDB" id="AmoebaDB:ACA1_095060"/>
<dbReference type="GO" id="GO:0006865">
    <property type="term" value="P:amino acid transport"/>
    <property type="evidence" value="ECO:0007669"/>
    <property type="project" value="UniProtKB-KW"/>
</dbReference>
<evidence type="ECO:0000313" key="10">
    <source>
        <dbReference type="EMBL" id="ELR12886.1"/>
    </source>
</evidence>
<dbReference type="InterPro" id="IPR004686">
    <property type="entry name" value="Mtc"/>
</dbReference>
<reference evidence="10 11" key="1">
    <citation type="journal article" date="2013" name="Genome Biol.">
        <title>Genome of Acanthamoeba castellanii highlights extensive lateral gene transfer and early evolution of tyrosine kinase signaling.</title>
        <authorList>
            <person name="Clarke M."/>
            <person name="Lohan A.J."/>
            <person name="Liu B."/>
            <person name="Lagkouvardos I."/>
            <person name="Roy S."/>
            <person name="Zafar N."/>
            <person name="Bertelli C."/>
            <person name="Schilde C."/>
            <person name="Kianianmomeni A."/>
            <person name="Burglin T.R."/>
            <person name="Frech C."/>
            <person name="Turcotte B."/>
            <person name="Kopec K.O."/>
            <person name="Synnott J.M."/>
            <person name="Choo C."/>
            <person name="Paponov I."/>
            <person name="Finkler A."/>
            <person name="Soon Heng Tan C."/>
            <person name="Hutchins A.P."/>
            <person name="Weinmeier T."/>
            <person name="Rattei T."/>
            <person name="Chu J.S."/>
            <person name="Gimenez G."/>
            <person name="Irimia M."/>
            <person name="Rigden D.J."/>
            <person name="Fitzpatrick D.A."/>
            <person name="Lorenzo-Morales J."/>
            <person name="Bateman A."/>
            <person name="Chiu C.H."/>
            <person name="Tang P."/>
            <person name="Hegemann P."/>
            <person name="Fromm H."/>
            <person name="Raoult D."/>
            <person name="Greub G."/>
            <person name="Miranda-Saavedra D."/>
            <person name="Chen N."/>
            <person name="Nash P."/>
            <person name="Ginger M.L."/>
            <person name="Horn M."/>
            <person name="Schaap P."/>
            <person name="Caler L."/>
            <person name="Loftus B."/>
        </authorList>
    </citation>
    <scope>NUCLEOTIDE SEQUENCE [LARGE SCALE GENOMIC DNA]</scope>
    <source>
        <strain evidence="10 11">Neff</strain>
    </source>
</reference>
<dbReference type="AlphaFoldDB" id="L8GL14"/>
<keyword evidence="7 9" id="KW-0496">Mitochondrion</keyword>
<dbReference type="STRING" id="1257118.L8GL14"/>
<evidence type="ECO:0000313" key="11">
    <source>
        <dbReference type="Proteomes" id="UP000011083"/>
    </source>
</evidence>
<evidence type="ECO:0000256" key="1">
    <source>
        <dbReference type="ARBA" id="ARBA00004225"/>
    </source>
</evidence>
<dbReference type="OrthoDB" id="6608471at2759"/>
<dbReference type="NCBIfam" id="TIGR00798">
    <property type="entry name" value="mtc"/>
    <property type="match status" value="1"/>
</dbReference>
<evidence type="ECO:0000256" key="4">
    <source>
        <dbReference type="ARBA" id="ARBA00022692"/>
    </source>
</evidence>
<dbReference type="GeneID" id="14913541"/>
<feature type="transmembrane region" description="Helical" evidence="9">
    <location>
        <begin position="285"/>
        <end position="308"/>
    </location>
</feature>
<feature type="transmembrane region" description="Helical" evidence="9">
    <location>
        <begin position="191"/>
        <end position="208"/>
    </location>
</feature>
<dbReference type="EMBL" id="KB008103">
    <property type="protein sequence ID" value="ELR12886.1"/>
    <property type="molecule type" value="Genomic_DNA"/>
</dbReference>
<dbReference type="GO" id="GO:0005743">
    <property type="term" value="C:mitochondrial inner membrane"/>
    <property type="evidence" value="ECO:0007669"/>
    <property type="project" value="TreeGrafter"/>
</dbReference>
<dbReference type="Proteomes" id="UP000011083">
    <property type="component" value="Unassembled WGS sequence"/>
</dbReference>
<organism evidence="10 11">
    <name type="scientific">Acanthamoeba castellanii (strain ATCC 30010 / Neff)</name>
    <dbReference type="NCBI Taxonomy" id="1257118"/>
    <lineage>
        <taxon>Eukaryota</taxon>
        <taxon>Amoebozoa</taxon>
        <taxon>Discosea</taxon>
        <taxon>Longamoebia</taxon>
        <taxon>Centramoebida</taxon>
        <taxon>Acanthamoebidae</taxon>
        <taxon>Acanthamoeba</taxon>
    </lineage>
</organism>
<comment type="subcellular location">
    <subcellularLocation>
        <location evidence="1 9">Mitochondrion membrane</location>
        <topology evidence="1 9">Multi-pass membrane protein</topology>
    </subcellularLocation>
</comment>
<keyword evidence="4 9" id="KW-0812">Transmembrane</keyword>
<sequence length="343" mass="37734">MEGTTTTPSPAKSLRLDLTKPRYDQSTFYGRWRHFLDVTDPRTLLVSEDELSRALTMIQDYRSGRRDFMEEDLWRAKKIKDAIVHGDTGEKIFAPFRLSAFVPMNIVICAAMLMPNPSMASQLFWQWFNQSYNVGVNHANRNASNQMSNSQIMLAYGGAVAVSCSLAAGLSQLVKKAPSLSPALRATLSRFVPFTAVATAGVVNVFLMRKNEMTEGIAVQDKDGNVVGKSQRAGLFALTQTSISRHARLQTPSLPCLTTAMVMAVPPIIMAGAEKTLLKRYPKLHWPVNLGVITGMLFAALPIAIAVFPQNCSVSAKLLEPQFHNLKDAKGNPIDTLSYNKGL</sequence>
<keyword evidence="5" id="KW-0029">Amino-acid transport</keyword>
<proteinExistence type="inferred from homology"/>
<evidence type="ECO:0000256" key="5">
    <source>
        <dbReference type="ARBA" id="ARBA00022970"/>
    </source>
</evidence>
<dbReference type="RefSeq" id="XP_004334899.1">
    <property type="nucleotide sequence ID" value="XM_004334851.1"/>
</dbReference>
<evidence type="ECO:0000256" key="2">
    <source>
        <dbReference type="ARBA" id="ARBA00005974"/>
    </source>
</evidence>
<dbReference type="Pfam" id="PF03820">
    <property type="entry name" value="SFXNs"/>
    <property type="match status" value="1"/>
</dbReference>
<gene>
    <name evidence="10" type="ORF">ACA1_095060</name>
</gene>
<comment type="similarity">
    <text evidence="2 9">Belongs to the sideroflexin family.</text>
</comment>